<dbReference type="Proteomes" id="UP000694892">
    <property type="component" value="Chromosome 8L"/>
</dbReference>
<dbReference type="AlphaFoldDB" id="A0A974C6I4"/>
<name>A0A974C6I4_XENLA</name>
<dbReference type="EMBL" id="CM004480">
    <property type="protein sequence ID" value="OCT67604.1"/>
    <property type="molecule type" value="Genomic_DNA"/>
</dbReference>
<accession>A0A974C6I4</accession>
<organism evidence="1 2">
    <name type="scientific">Xenopus laevis</name>
    <name type="common">African clawed frog</name>
    <dbReference type="NCBI Taxonomy" id="8355"/>
    <lineage>
        <taxon>Eukaryota</taxon>
        <taxon>Metazoa</taxon>
        <taxon>Chordata</taxon>
        <taxon>Craniata</taxon>
        <taxon>Vertebrata</taxon>
        <taxon>Euteleostomi</taxon>
        <taxon>Amphibia</taxon>
        <taxon>Batrachia</taxon>
        <taxon>Anura</taxon>
        <taxon>Pipoidea</taxon>
        <taxon>Pipidae</taxon>
        <taxon>Xenopodinae</taxon>
        <taxon>Xenopus</taxon>
        <taxon>Xenopus</taxon>
    </lineage>
</organism>
<sequence>MYTRAASSLGTGCCLYHSVLTFSSWVPQTGVRLYSSSSASSTVWMAVPEIANGSIESTILDAKSAVFLPCKVHSWIPVCTHWMEDVSKVLEESLADAGR</sequence>
<gene>
    <name evidence="1" type="ORF">XELAEV_18038903mg</name>
</gene>
<evidence type="ECO:0000313" key="1">
    <source>
        <dbReference type="EMBL" id="OCT67604.1"/>
    </source>
</evidence>
<evidence type="ECO:0000313" key="2">
    <source>
        <dbReference type="Proteomes" id="UP000694892"/>
    </source>
</evidence>
<protein>
    <submittedName>
        <fullName evidence="1">Uncharacterized protein</fullName>
    </submittedName>
</protein>
<proteinExistence type="predicted"/>
<reference evidence="2" key="1">
    <citation type="journal article" date="2016" name="Nature">
        <title>Genome evolution in the allotetraploid frog Xenopus laevis.</title>
        <authorList>
            <person name="Session A.M."/>
            <person name="Uno Y."/>
            <person name="Kwon T."/>
            <person name="Chapman J.A."/>
            <person name="Toyoda A."/>
            <person name="Takahashi S."/>
            <person name="Fukui A."/>
            <person name="Hikosaka A."/>
            <person name="Suzuki A."/>
            <person name="Kondo M."/>
            <person name="van Heeringen S.J."/>
            <person name="Quigley I."/>
            <person name="Heinz S."/>
            <person name="Ogino H."/>
            <person name="Ochi H."/>
            <person name="Hellsten U."/>
            <person name="Lyons J.B."/>
            <person name="Simakov O."/>
            <person name="Putnam N."/>
            <person name="Stites J."/>
            <person name="Kuroki Y."/>
            <person name="Tanaka T."/>
            <person name="Michiue T."/>
            <person name="Watanabe M."/>
            <person name="Bogdanovic O."/>
            <person name="Lister R."/>
            <person name="Georgiou G."/>
            <person name="Paranjpe S.S."/>
            <person name="van Kruijsbergen I."/>
            <person name="Shu S."/>
            <person name="Carlson J."/>
            <person name="Kinoshita T."/>
            <person name="Ohta Y."/>
            <person name="Mawaribuchi S."/>
            <person name="Jenkins J."/>
            <person name="Grimwood J."/>
            <person name="Schmutz J."/>
            <person name="Mitros T."/>
            <person name="Mozaffari S.V."/>
            <person name="Suzuki Y."/>
            <person name="Haramoto Y."/>
            <person name="Yamamoto T.S."/>
            <person name="Takagi C."/>
            <person name="Heald R."/>
            <person name="Miller K."/>
            <person name="Haudenschild C."/>
            <person name="Kitzman J."/>
            <person name="Nakayama T."/>
            <person name="Izutsu Y."/>
            <person name="Robert J."/>
            <person name="Fortriede J."/>
            <person name="Burns K."/>
            <person name="Lotay V."/>
            <person name="Karimi K."/>
            <person name="Yasuoka Y."/>
            <person name="Dichmann D.S."/>
            <person name="Flajnik M.F."/>
            <person name="Houston D.W."/>
            <person name="Shendure J."/>
            <person name="DuPasquier L."/>
            <person name="Vize P.D."/>
            <person name="Zorn A.M."/>
            <person name="Ito M."/>
            <person name="Marcotte E.M."/>
            <person name="Wallingford J.B."/>
            <person name="Ito Y."/>
            <person name="Asashima M."/>
            <person name="Ueno N."/>
            <person name="Matsuda Y."/>
            <person name="Veenstra G.J."/>
            <person name="Fujiyama A."/>
            <person name="Harland R.M."/>
            <person name="Taira M."/>
            <person name="Rokhsar D.S."/>
        </authorList>
    </citation>
    <scope>NUCLEOTIDE SEQUENCE [LARGE SCALE GENOMIC DNA]</scope>
    <source>
        <strain evidence="2">J</strain>
    </source>
</reference>